<organism evidence="2 3">
    <name type="scientific">Punica granatum</name>
    <name type="common">Pomegranate</name>
    <dbReference type="NCBI Taxonomy" id="22663"/>
    <lineage>
        <taxon>Eukaryota</taxon>
        <taxon>Viridiplantae</taxon>
        <taxon>Streptophyta</taxon>
        <taxon>Embryophyta</taxon>
        <taxon>Tracheophyta</taxon>
        <taxon>Spermatophyta</taxon>
        <taxon>Magnoliopsida</taxon>
        <taxon>eudicotyledons</taxon>
        <taxon>Gunneridae</taxon>
        <taxon>Pentapetalae</taxon>
        <taxon>rosids</taxon>
        <taxon>malvids</taxon>
        <taxon>Myrtales</taxon>
        <taxon>Lythraceae</taxon>
        <taxon>Punica</taxon>
    </lineage>
</organism>
<name>A0A2I0JNA7_PUNGR</name>
<reference evidence="2 3" key="1">
    <citation type="submission" date="2017-11" db="EMBL/GenBank/DDBJ databases">
        <title>De-novo sequencing of pomegranate (Punica granatum L.) genome.</title>
        <authorList>
            <person name="Akparov Z."/>
            <person name="Amiraslanov A."/>
            <person name="Hajiyeva S."/>
            <person name="Abbasov M."/>
            <person name="Kaur K."/>
            <person name="Hamwieh A."/>
            <person name="Solovyev V."/>
            <person name="Salamov A."/>
            <person name="Braich B."/>
            <person name="Kosarev P."/>
            <person name="Mahmoud A."/>
            <person name="Hajiyev E."/>
            <person name="Babayeva S."/>
            <person name="Izzatullayeva V."/>
            <person name="Mammadov A."/>
            <person name="Mammadov A."/>
            <person name="Sharifova S."/>
            <person name="Ojaghi J."/>
            <person name="Eynullazada K."/>
            <person name="Bayramov B."/>
            <person name="Abdulazimova A."/>
            <person name="Shahmuradov I."/>
        </authorList>
    </citation>
    <scope>NUCLEOTIDE SEQUENCE [LARGE SCALE GENOMIC DNA]</scope>
    <source>
        <strain evidence="3">cv. AG2017</strain>
        <tissue evidence="2">Leaf</tissue>
    </source>
</reference>
<keyword evidence="3" id="KW-1185">Reference proteome</keyword>
<evidence type="ECO:0000256" key="1">
    <source>
        <dbReference type="SAM" id="MobiDB-lite"/>
    </source>
</evidence>
<dbReference type="AlphaFoldDB" id="A0A2I0JNA7"/>
<proteinExistence type="predicted"/>
<feature type="region of interest" description="Disordered" evidence="1">
    <location>
        <begin position="1"/>
        <end position="25"/>
    </location>
</feature>
<evidence type="ECO:0000313" key="2">
    <source>
        <dbReference type="EMBL" id="PKI57762.1"/>
    </source>
</evidence>
<protein>
    <submittedName>
        <fullName evidence="2">Uncharacterized protein</fullName>
    </submittedName>
</protein>
<dbReference type="Proteomes" id="UP000233551">
    <property type="component" value="Unassembled WGS sequence"/>
</dbReference>
<dbReference type="EMBL" id="PGOL01001490">
    <property type="protein sequence ID" value="PKI57762.1"/>
    <property type="molecule type" value="Genomic_DNA"/>
</dbReference>
<accession>A0A2I0JNA7</accession>
<evidence type="ECO:0000313" key="3">
    <source>
        <dbReference type="Proteomes" id="UP000233551"/>
    </source>
</evidence>
<sequence>MPRRAATWQVRSAVHTPPPQNLRKETGNYVKAPKSRFLSRAILSLSLCLSLSPSLSPRGIRIILRHLSLRHAVWISPIQSRQASVPTAAEDSKSAIAMATAIGAQGGQLVGYFEDLSVQDLVCFSSSFLFKQSVICRCLAADLVDPIGLIYRLLPLNGVDE</sequence>
<comment type="caution">
    <text evidence="2">The sequence shown here is derived from an EMBL/GenBank/DDBJ whole genome shotgun (WGS) entry which is preliminary data.</text>
</comment>
<gene>
    <name evidence="2" type="ORF">CRG98_021829</name>
</gene>